<name>R7VG81_CAPTE</name>
<gene>
    <name evidence="10" type="ORF">CAPTEDRAFT_198762</name>
</gene>
<keyword evidence="7" id="KW-0325">Glycoprotein</keyword>
<dbReference type="GO" id="GO:0005513">
    <property type="term" value="P:detection of calcium ion"/>
    <property type="evidence" value="ECO:0007669"/>
    <property type="project" value="TreeGrafter"/>
</dbReference>
<evidence type="ECO:0000256" key="6">
    <source>
        <dbReference type="ARBA" id="ARBA00023136"/>
    </source>
</evidence>
<keyword evidence="3 9" id="KW-0812">Transmembrane</keyword>
<dbReference type="Pfam" id="PF03185">
    <property type="entry name" value="CaKB"/>
    <property type="match status" value="1"/>
</dbReference>
<reference evidence="12" key="1">
    <citation type="submission" date="2012-12" db="EMBL/GenBank/DDBJ databases">
        <authorList>
            <person name="Hellsten U."/>
            <person name="Grimwood J."/>
            <person name="Chapman J.A."/>
            <person name="Shapiro H."/>
            <person name="Aerts A."/>
            <person name="Otillar R.P."/>
            <person name="Terry A.Y."/>
            <person name="Boore J.L."/>
            <person name="Simakov O."/>
            <person name="Marletaz F."/>
            <person name="Cho S.-J."/>
            <person name="Edsinger-Gonzales E."/>
            <person name="Havlak P."/>
            <person name="Kuo D.-H."/>
            <person name="Larsson T."/>
            <person name="Lv J."/>
            <person name="Arendt D."/>
            <person name="Savage R."/>
            <person name="Osoegawa K."/>
            <person name="de Jong P."/>
            <person name="Lindberg D.R."/>
            <person name="Seaver E.C."/>
            <person name="Weisblat D.A."/>
            <person name="Putnam N.H."/>
            <person name="Grigoriev I.V."/>
            <person name="Rokhsar D.S."/>
        </authorList>
    </citation>
    <scope>NUCLEOTIDE SEQUENCE</scope>
    <source>
        <strain evidence="12">I ESC-2004</strain>
    </source>
</reference>
<dbReference type="PANTHER" id="PTHR10258">
    <property type="entry name" value="CALCIUM-ACTIVATED POTASSIUM CHANNEL SUBUNIT BETA"/>
    <property type="match status" value="1"/>
</dbReference>
<dbReference type="AlphaFoldDB" id="R7VG81"/>
<evidence type="ECO:0000313" key="11">
    <source>
        <dbReference type="EnsemblMetazoa" id="CapteP198762"/>
    </source>
</evidence>
<feature type="transmembrane region" description="Helical" evidence="9">
    <location>
        <begin position="12"/>
        <end position="35"/>
    </location>
</feature>
<proteinExistence type="predicted"/>
<evidence type="ECO:0000256" key="2">
    <source>
        <dbReference type="ARBA" id="ARBA00022448"/>
    </source>
</evidence>
<reference evidence="11" key="3">
    <citation type="submission" date="2015-06" db="UniProtKB">
        <authorList>
            <consortium name="EnsemblMetazoa"/>
        </authorList>
    </citation>
    <scope>IDENTIFICATION</scope>
</reference>
<dbReference type="GO" id="GO:0015269">
    <property type="term" value="F:calcium-activated potassium channel activity"/>
    <property type="evidence" value="ECO:0007669"/>
    <property type="project" value="InterPro"/>
</dbReference>
<evidence type="ECO:0000256" key="3">
    <source>
        <dbReference type="ARBA" id="ARBA00022692"/>
    </source>
</evidence>
<reference evidence="10 12" key="2">
    <citation type="journal article" date="2013" name="Nature">
        <title>Insights into bilaterian evolution from three spiralian genomes.</title>
        <authorList>
            <person name="Simakov O."/>
            <person name="Marletaz F."/>
            <person name="Cho S.J."/>
            <person name="Edsinger-Gonzales E."/>
            <person name="Havlak P."/>
            <person name="Hellsten U."/>
            <person name="Kuo D.H."/>
            <person name="Larsson T."/>
            <person name="Lv J."/>
            <person name="Arendt D."/>
            <person name="Savage R."/>
            <person name="Osoegawa K."/>
            <person name="de Jong P."/>
            <person name="Grimwood J."/>
            <person name="Chapman J.A."/>
            <person name="Shapiro H."/>
            <person name="Aerts A."/>
            <person name="Otillar R.P."/>
            <person name="Terry A.Y."/>
            <person name="Boore J.L."/>
            <person name="Grigoriev I.V."/>
            <person name="Lindberg D.R."/>
            <person name="Seaver E.C."/>
            <person name="Weisblat D.A."/>
            <person name="Putnam N.H."/>
            <person name="Rokhsar D.S."/>
        </authorList>
    </citation>
    <scope>NUCLEOTIDE SEQUENCE</scope>
    <source>
        <strain evidence="10 12">I ESC-2004</strain>
    </source>
</reference>
<protein>
    <submittedName>
        <fullName evidence="10 11">Uncharacterized protein</fullName>
    </submittedName>
</protein>
<dbReference type="EMBL" id="KB294369">
    <property type="protein sequence ID" value="ELU14670.1"/>
    <property type="molecule type" value="Genomic_DNA"/>
</dbReference>
<accession>R7VG81</accession>
<dbReference type="InterPro" id="IPR003930">
    <property type="entry name" value="K_chnl_Ca-activ_BK_bsu"/>
</dbReference>
<keyword evidence="12" id="KW-1185">Reference proteome</keyword>
<dbReference type="HOGENOM" id="CLU_974024_0_0_1"/>
<feature type="transmembrane region" description="Helical" evidence="9">
    <location>
        <begin position="242"/>
        <end position="260"/>
    </location>
</feature>
<evidence type="ECO:0000256" key="9">
    <source>
        <dbReference type="SAM" id="Phobius"/>
    </source>
</evidence>
<organism evidence="10">
    <name type="scientific">Capitella teleta</name>
    <name type="common">Polychaete worm</name>
    <dbReference type="NCBI Taxonomy" id="283909"/>
    <lineage>
        <taxon>Eukaryota</taxon>
        <taxon>Metazoa</taxon>
        <taxon>Spiralia</taxon>
        <taxon>Lophotrochozoa</taxon>
        <taxon>Annelida</taxon>
        <taxon>Polychaeta</taxon>
        <taxon>Sedentaria</taxon>
        <taxon>Scolecida</taxon>
        <taxon>Capitellidae</taxon>
        <taxon>Capitella</taxon>
    </lineage>
</organism>
<keyword evidence="5" id="KW-0406">Ion transport</keyword>
<dbReference type="PANTHER" id="PTHR10258:SF8">
    <property type="entry name" value="CALCIUM-ACTIVATED POTASSIUM CHANNEL BK ALPHA SUBUNIT DOMAIN-CONTAINING PROTEIN"/>
    <property type="match status" value="1"/>
</dbReference>
<evidence type="ECO:0000313" key="12">
    <source>
        <dbReference type="Proteomes" id="UP000014760"/>
    </source>
</evidence>
<keyword evidence="6 9" id="KW-0472">Membrane</keyword>
<dbReference type="EnsemblMetazoa" id="CapteT198762">
    <property type="protein sequence ID" value="CapteP198762"/>
    <property type="gene ID" value="CapteG198762"/>
</dbReference>
<sequence>MSQTPTCTVNYLCIGALLVFVGSILLCTLGFTVILPYESTRNWTQVNCTVVNASYNRHLCSCQRSLTDYEPCNSKYPCLQVYVSFSTAVSDQVLSTVENNPSTIWNTFTDDTAMVNATEAPLTIGYDNSSSTELTTEAQVVDSDEGITFMKHNLMVDEPQSPSTSAPEPPVITTQLYRSWSDAFHKKCSLQECSDEEWNYKQTARFHSEWGQAKTSFPCFYDPSDANIVIATRTPFSAMLQAVLWSCSCLALGAVVWIGLCCGICSMEASASDADEALIGVKPLPA</sequence>
<keyword evidence="2" id="KW-0813">Transport</keyword>
<dbReference type="EMBL" id="AMQN01018444">
    <property type="status" value="NOT_ANNOTATED_CDS"/>
    <property type="molecule type" value="Genomic_DNA"/>
</dbReference>
<evidence type="ECO:0000256" key="7">
    <source>
        <dbReference type="ARBA" id="ARBA00023180"/>
    </source>
</evidence>
<evidence type="ECO:0000256" key="8">
    <source>
        <dbReference type="ARBA" id="ARBA00023303"/>
    </source>
</evidence>
<evidence type="ECO:0000256" key="4">
    <source>
        <dbReference type="ARBA" id="ARBA00022989"/>
    </source>
</evidence>
<dbReference type="GO" id="GO:0015459">
    <property type="term" value="F:potassium channel regulator activity"/>
    <property type="evidence" value="ECO:0007669"/>
    <property type="project" value="TreeGrafter"/>
</dbReference>
<dbReference type="OrthoDB" id="6315533at2759"/>
<evidence type="ECO:0000256" key="5">
    <source>
        <dbReference type="ARBA" id="ARBA00023065"/>
    </source>
</evidence>
<evidence type="ECO:0000256" key="1">
    <source>
        <dbReference type="ARBA" id="ARBA00004141"/>
    </source>
</evidence>
<dbReference type="Proteomes" id="UP000014760">
    <property type="component" value="Unassembled WGS sequence"/>
</dbReference>
<dbReference type="GO" id="GO:0008076">
    <property type="term" value="C:voltage-gated potassium channel complex"/>
    <property type="evidence" value="ECO:0007669"/>
    <property type="project" value="TreeGrafter"/>
</dbReference>
<evidence type="ECO:0000313" key="10">
    <source>
        <dbReference type="EMBL" id="ELU14670.1"/>
    </source>
</evidence>
<keyword evidence="4 9" id="KW-1133">Transmembrane helix</keyword>
<comment type="subcellular location">
    <subcellularLocation>
        <location evidence="1">Membrane</location>
        <topology evidence="1">Multi-pass membrane protein</topology>
    </subcellularLocation>
</comment>
<keyword evidence="8" id="KW-0407">Ion channel</keyword>